<evidence type="ECO:0000313" key="3">
    <source>
        <dbReference type="Proteomes" id="UP001168640"/>
    </source>
</evidence>
<reference evidence="2" key="1">
    <citation type="submission" date="2023-07" db="EMBL/GenBank/DDBJ databases">
        <title>Marinobacter sp. chi1 genome sequencing and assembly.</title>
        <authorList>
            <person name="Park S."/>
        </authorList>
    </citation>
    <scope>NUCLEOTIDE SEQUENCE</scope>
    <source>
        <strain evidence="2">Chi1</strain>
    </source>
</reference>
<evidence type="ECO:0000313" key="2">
    <source>
        <dbReference type="EMBL" id="MDO3722544.1"/>
    </source>
</evidence>
<dbReference type="Proteomes" id="UP001168640">
    <property type="component" value="Unassembled WGS sequence"/>
</dbReference>
<sequence>MNMKGVSGIACASIAIGIAAFFWHDVRNEKVPIPPANDAIATTPANKTTEVATSLVTTQTAAKDENLEDIRAQLRAHYGQHLSEPKIQIRLLEEMMRYLSAIDPEHWQENLLALLDLWFPEHGEALKQRLTALLDYKTFMEQERYTLKAMTPEERHAFMWAKRRELFGEDAEVIWQAEIRNYALATSLQQIDAGTGSPLSKVRTYSEVIQQTYEDQADLVLENRRQELTDRFLALPSIQADLQQQPASERYDTLRGIRAELGMNEDALNRWSELDRTRDQRWSKGEQYQARRETILETYESGPDRDKALNQAAREILGQEMAEIIQAEEEAGYYRYERERVYGQN</sequence>
<dbReference type="RefSeq" id="WP_302910195.1">
    <property type="nucleotide sequence ID" value="NZ_JAUMIS010000002.1"/>
</dbReference>
<evidence type="ECO:0008006" key="4">
    <source>
        <dbReference type="Google" id="ProtNLM"/>
    </source>
</evidence>
<organism evidence="2 3">
    <name type="scientific">Marinobacter suaedae</name>
    <dbReference type="NCBI Taxonomy" id="3057675"/>
    <lineage>
        <taxon>Bacteria</taxon>
        <taxon>Pseudomonadati</taxon>
        <taxon>Pseudomonadota</taxon>
        <taxon>Gammaproteobacteria</taxon>
        <taxon>Pseudomonadales</taxon>
        <taxon>Marinobacteraceae</taxon>
        <taxon>Marinobacter</taxon>
    </lineage>
</organism>
<keyword evidence="1" id="KW-0472">Membrane</keyword>
<protein>
    <recommendedName>
        <fullName evidence="4">Lipase modulator</fullName>
    </recommendedName>
</protein>
<name>A0ABT8W2T9_9GAMM</name>
<keyword evidence="3" id="KW-1185">Reference proteome</keyword>
<dbReference type="EMBL" id="JAUMIS010000002">
    <property type="protein sequence ID" value="MDO3722544.1"/>
    <property type="molecule type" value="Genomic_DNA"/>
</dbReference>
<feature type="transmembrane region" description="Helical" evidence="1">
    <location>
        <begin position="6"/>
        <end position="23"/>
    </location>
</feature>
<keyword evidence="1" id="KW-0812">Transmembrane</keyword>
<proteinExistence type="predicted"/>
<gene>
    <name evidence="2" type="ORF">QVZ43_12505</name>
</gene>
<evidence type="ECO:0000256" key="1">
    <source>
        <dbReference type="SAM" id="Phobius"/>
    </source>
</evidence>
<comment type="caution">
    <text evidence="2">The sequence shown here is derived from an EMBL/GenBank/DDBJ whole genome shotgun (WGS) entry which is preliminary data.</text>
</comment>
<keyword evidence="1" id="KW-1133">Transmembrane helix</keyword>
<accession>A0ABT8W2T9</accession>